<proteinExistence type="predicted"/>
<dbReference type="Proteomes" id="UP000230564">
    <property type="component" value="Unassembled WGS sequence"/>
</dbReference>
<organism evidence="2 3">
    <name type="scientific">Candidatus Komeilibacteria bacterium CG11_big_fil_rev_8_21_14_0_20_36_20</name>
    <dbReference type="NCBI Taxonomy" id="1974477"/>
    <lineage>
        <taxon>Bacteria</taxon>
        <taxon>Candidatus Komeiliibacteriota</taxon>
    </lineage>
</organism>
<keyword evidence="1" id="KW-1133">Transmembrane helix</keyword>
<keyword evidence="1" id="KW-0812">Transmembrane</keyword>
<name>A0A2H0NAY3_9BACT</name>
<feature type="transmembrane region" description="Helical" evidence="1">
    <location>
        <begin position="134"/>
        <end position="157"/>
    </location>
</feature>
<reference evidence="2 3" key="1">
    <citation type="submission" date="2017-09" db="EMBL/GenBank/DDBJ databases">
        <title>Depth-based differentiation of microbial function through sediment-hosted aquifers and enrichment of novel symbionts in the deep terrestrial subsurface.</title>
        <authorList>
            <person name="Probst A.J."/>
            <person name="Ladd B."/>
            <person name="Jarett J.K."/>
            <person name="Geller-Mcgrath D.E."/>
            <person name="Sieber C.M."/>
            <person name="Emerson J.B."/>
            <person name="Anantharaman K."/>
            <person name="Thomas B.C."/>
            <person name="Malmstrom R."/>
            <person name="Stieglmeier M."/>
            <person name="Klingl A."/>
            <person name="Woyke T."/>
            <person name="Ryan C.M."/>
            <person name="Banfield J.F."/>
        </authorList>
    </citation>
    <scope>NUCLEOTIDE SEQUENCE [LARGE SCALE GENOMIC DNA]</scope>
    <source>
        <strain evidence="2">CG11_big_fil_rev_8_21_14_0_20_36_20</strain>
    </source>
</reference>
<feature type="transmembrane region" description="Helical" evidence="1">
    <location>
        <begin position="53"/>
        <end position="72"/>
    </location>
</feature>
<accession>A0A2H0NAY3</accession>
<protein>
    <submittedName>
        <fullName evidence="2">Uncharacterized protein</fullName>
    </submittedName>
</protein>
<evidence type="ECO:0000256" key="1">
    <source>
        <dbReference type="SAM" id="Phobius"/>
    </source>
</evidence>
<feature type="transmembrane region" description="Helical" evidence="1">
    <location>
        <begin position="28"/>
        <end position="47"/>
    </location>
</feature>
<dbReference type="AlphaFoldDB" id="A0A2H0NAY3"/>
<gene>
    <name evidence="2" type="ORF">COV55_04965</name>
</gene>
<evidence type="ECO:0000313" key="2">
    <source>
        <dbReference type="EMBL" id="PIR06051.1"/>
    </source>
</evidence>
<sequence>MNENERNFLISEFETSWQMILAFDKRRFLTIYSYTVLLILLTTVIFFSKSNTLTITLAIIGEVAGFTYVMILKRERDANERYRNKINALRKIFLANSENEGIQEYLSHSEYGIIVGGGQIVPFRFRDIFKFSKTLHAVYLLLFLEMIMFLVIALAMIRN</sequence>
<comment type="caution">
    <text evidence="2">The sequence shown here is derived from an EMBL/GenBank/DDBJ whole genome shotgun (WGS) entry which is preliminary data.</text>
</comment>
<dbReference type="EMBL" id="PCWQ01000023">
    <property type="protein sequence ID" value="PIR06051.1"/>
    <property type="molecule type" value="Genomic_DNA"/>
</dbReference>
<keyword evidence="1" id="KW-0472">Membrane</keyword>
<evidence type="ECO:0000313" key="3">
    <source>
        <dbReference type="Proteomes" id="UP000230564"/>
    </source>
</evidence>